<reference evidence="3" key="1">
    <citation type="journal article" date="2014" name="Int. J. Syst. Evol. Microbiol.">
        <title>Complete genome sequence of Corynebacterium casei LMG S-19264T (=DSM 44701T), isolated from a smear-ripened cheese.</title>
        <authorList>
            <consortium name="US DOE Joint Genome Institute (JGI-PGF)"/>
            <person name="Walter F."/>
            <person name="Albersmeier A."/>
            <person name="Kalinowski J."/>
            <person name="Ruckert C."/>
        </authorList>
    </citation>
    <scope>NUCLEOTIDE SEQUENCE</scope>
    <source>
        <strain evidence="3">CGMCC 1.15371</strain>
    </source>
</reference>
<keyword evidence="4" id="KW-1185">Reference proteome</keyword>
<feature type="compositionally biased region" description="Polar residues" evidence="1">
    <location>
        <begin position="250"/>
        <end position="262"/>
    </location>
</feature>
<evidence type="ECO:0000313" key="3">
    <source>
        <dbReference type="EMBL" id="GGE42147.1"/>
    </source>
</evidence>
<dbReference type="Gene3D" id="3.30.750.140">
    <property type="match status" value="1"/>
</dbReference>
<feature type="region of interest" description="Disordered" evidence="1">
    <location>
        <begin position="41"/>
        <end position="60"/>
    </location>
</feature>
<dbReference type="AlphaFoldDB" id="A0A8J2W3J2"/>
<name>A0A8J2W3J2_9BACL</name>
<dbReference type="Pfam" id="PF02120">
    <property type="entry name" value="Flg_hook"/>
    <property type="match status" value="1"/>
</dbReference>
<dbReference type="InterPro" id="IPR038610">
    <property type="entry name" value="FliK-like_C_sf"/>
</dbReference>
<evidence type="ECO:0000313" key="4">
    <source>
        <dbReference type="Proteomes" id="UP000628775"/>
    </source>
</evidence>
<dbReference type="CDD" id="cd17470">
    <property type="entry name" value="T3SS_Flik_C"/>
    <property type="match status" value="1"/>
</dbReference>
<feature type="compositionally biased region" description="Polar residues" evidence="1">
    <location>
        <begin position="14"/>
        <end position="30"/>
    </location>
</feature>
<feature type="compositionally biased region" description="Basic and acidic residues" evidence="1">
    <location>
        <begin position="461"/>
        <end position="472"/>
    </location>
</feature>
<keyword evidence="3" id="KW-0969">Cilium</keyword>
<evidence type="ECO:0000259" key="2">
    <source>
        <dbReference type="Pfam" id="PF02120"/>
    </source>
</evidence>
<dbReference type="InterPro" id="IPR021136">
    <property type="entry name" value="Flagellar_hook_control-like_C"/>
</dbReference>
<feature type="region of interest" description="Disordered" evidence="1">
    <location>
        <begin position="1"/>
        <end position="30"/>
    </location>
</feature>
<organism evidence="3 4">
    <name type="scientific">Pullulanibacillus camelliae</name>
    <dbReference type="NCBI Taxonomy" id="1707096"/>
    <lineage>
        <taxon>Bacteria</taxon>
        <taxon>Bacillati</taxon>
        <taxon>Bacillota</taxon>
        <taxon>Bacilli</taxon>
        <taxon>Bacillales</taxon>
        <taxon>Sporolactobacillaceae</taxon>
        <taxon>Pullulanibacillus</taxon>
    </lineage>
</organism>
<feature type="region of interest" description="Disordered" evidence="1">
    <location>
        <begin position="250"/>
        <end position="327"/>
    </location>
</feature>
<feature type="compositionally biased region" description="Low complexity" evidence="1">
    <location>
        <begin position="303"/>
        <end position="323"/>
    </location>
</feature>
<comment type="caution">
    <text evidence="3">The sequence shown here is derived from an EMBL/GenBank/DDBJ whole genome shotgun (WGS) entry which is preliminary data.</text>
</comment>
<dbReference type="EMBL" id="BMIR01000008">
    <property type="protein sequence ID" value="GGE42147.1"/>
    <property type="molecule type" value="Genomic_DNA"/>
</dbReference>
<protein>
    <submittedName>
        <fullName evidence="3">Flagellar hook-length control protein</fullName>
    </submittedName>
</protein>
<proteinExistence type="predicted"/>
<reference evidence="3" key="2">
    <citation type="submission" date="2020-09" db="EMBL/GenBank/DDBJ databases">
        <authorList>
            <person name="Sun Q."/>
            <person name="Zhou Y."/>
        </authorList>
    </citation>
    <scope>NUCLEOTIDE SEQUENCE</scope>
    <source>
        <strain evidence="3">CGMCC 1.15371</strain>
    </source>
</reference>
<dbReference type="RefSeq" id="WP_188693327.1">
    <property type="nucleotide sequence ID" value="NZ_BMIR01000008.1"/>
</dbReference>
<feature type="domain" description="Flagellar hook-length control protein-like C-terminal" evidence="2">
    <location>
        <begin position="369"/>
        <end position="444"/>
    </location>
</feature>
<accession>A0A8J2W3J2</accession>
<keyword evidence="3" id="KW-0282">Flagellum</keyword>
<feature type="region of interest" description="Disordered" evidence="1">
    <location>
        <begin position="440"/>
        <end position="504"/>
    </location>
</feature>
<keyword evidence="3" id="KW-0966">Cell projection</keyword>
<feature type="compositionally biased region" description="Low complexity" evidence="1">
    <location>
        <begin position="449"/>
        <end position="460"/>
    </location>
</feature>
<sequence length="504" mass="53201">MNGNLAVVPVATDINPSGRSVNPKGKTQTGFDAALQGSLRESNAAGSAKTKASGQEGQSVKESFQELVKTLKNLLNGLDTNSETPTKASDQGMKGLQKLLTDLEKQLNGVETGLQENSQASQTLDSLQSVVSDTKQLMQLLTDSQNQDQTQMANGTSQTVLPQLFQVIKELQATLTDQSTPVMAADPSKGVTLNPAIEKLLKQKDPKLLAEIQTALGAVLQQLQQTLTLIGKSINSGSNQAILSALNSSAAGQQGNHGSSPLVQAGEGMTNGTAQAADKSQEAQTAQPMAAGKAGATQSAGLQNDAKGQQQDDQNNDSTSSRQPFFTTGTMNKVQQFVLHVGKTDQPNVSQQIADQVKSVIASGNLKSSVDGNMQLTVKLNPANLGTLNVTLLQTDDGLLATITAHSGATKDLIESQLSQLKHALASTGINVQKIDVNQVGQTQHSDAQQQQGEGQQHSSGEGHQEQEERGRYTPAYSEQDAAEEDFTASLSEWLSEGNESIEY</sequence>
<dbReference type="Proteomes" id="UP000628775">
    <property type="component" value="Unassembled WGS sequence"/>
</dbReference>
<evidence type="ECO:0000256" key="1">
    <source>
        <dbReference type="SAM" id="MobiDB-lite"/>
    </source>
</evidence>
<gene>
    <name evidence="3" type="primary">fliK</name>
    <name evidence="3" type="ORF">GCM10011391_21190</name>
</gene>